<evidence type="ECO:0000256" key="4">
    <source>
        <dbReference type="ARBA" id="ARBA00023163"/>
    </source>
</evidence>
<evidence type="ECO:0000259" key="5">
    <source>
        <dbReference type="Pfam" id="PF04542"/>
    </source>
</evidence>
<dbReference type="EMBL" id="CP015378">
    <property type="protein sequence ID" value="ANC78890.1"/>
    <property type="molecule type" value="Genomic_DNA"/>
</dbReference>
<dbReference type="GO" id="GO:0006352">
    <property type="term" value="P:DNA-templated transcription initiation"/>
    <property type="evidence" value="ECO:0007669"/>
    <property type="project" value="InterPro"/>
</dbReference>
<protein>
    <submittedName>
        <fullName evidence="6">RNA polymerase subunit sigma-70</fullName>
    </submittedName>
</protein>
<dbReference type="InterPro" id="IPR013325">
    <property type="entry name" value="RNA_pol_sigma_r2"/>
</dbReference>
<dbReference type="NCBIfam" id="TIGR02937">
    <property type="entry name" value="sigma70-ECF"/>
    <property type="match status" value="1"/>
</dbReference>
<keyword evidence="7" id="KW-1185">Reference proteome</keyword>
<dbReference type="SUPFAM" id="SSF88659">
    <property type="entry name" value="Sigma3 and sigma4 domains of RNA polymerase sigma factors"/>
    <property type="match status" value="1"/>
</dbReference>
<evidence type="ECO:0000313" key="6">
    <source>
        <dbReference type="EMBL" id="ANC78890.1"/>
    </source>
</evidence>
<dbReference type="Pfam" id="PF04542">
    <property type="entry name" value="Sigma70_r2"/>
    <property type="match status" value="1"/>
</dbReference>
<evidence type="ECO:0000256" key="1">
    <source>
        <dbReference type="ARBA" id="ARBA00010641"/>
    </source>
</evidence>
<feature type="domain" description="RNA polymerase sigma-70 region 2" evidence="5">
    <location>
        <begin position="23"/>
        <end position="90"/>
    </location>
</feature>
<dbReference type="AlphaFoldDB" id="A0A160IRL6"/>
<dbReference type="InterPro" id="IPR007627">
    <property type="entry name" value="RNA_pol_sigma70_r2"/>
</dbReference>
<dbReference type="SUPFAM" id="SSF88946">
    <property type="entry name" value="Sigma2 domain of RNA polymerase sigma factors"/>
    <property type="match status" value="1"/>
</dbReference>
<keyword evidence="4" id="KW-0804">Transcription</keyword>
<dbReference type="InterPro" id="IPR013324">
    <property type="entry name" value="RNA_pol_sigma_r3/r4-like"/>
</dbReference>
<keyword evidence="2" id="KW-0805">Transcription regulation</keyword>
<sequence length="181" mass="21498">MMKQKRWIRSVQKRGDQHAANELISHYYQSIYAYVYKQTLNKELSLDLTQDIFISMLQSIQQFDEKKASFKTWLYRIATYKLVDYFRSKNYTYDRSTDSIEGVDVATPSDFTLQLEWREDIEKAARIINAFPIIDQQILRLKLFGEQTFIEIASSLEMPESSIKTKYYAAIKKVKQRMEAE</sequence>
<evidence type="ECO:0000256" key="3">
    <source>
        <dbReference type="ARBA" id="ARBA00023082"/>
    </source>
</evidence>
<dbReference type="STRING" id="1221500.ABE65_019630"/>
<accession>A0A160IRL6</accession>
<dbReference type="PANTHER" id="PTHR43133">
    <property type="entry name" value="RNA POLYMERASE ECF-TYPE SIGMA FACTO"/>
    <property type="match status" value="1"/>
</dbReference>
<comment type="similarity">
    <text evidence="1">Belongs to the sigma-70 factor family. ECF subfamily.</text>
</comment>
<dbReference type="PANTHER" id="PTHR43133:SF60">
    <property type="entry name" value="RNA POLYMERASE SIGMA FACTOR SIGV"/>
    <property type="match status" value="1"/>
</dbReference>
<proteinExistence type="inferred from homology"/>
<dbReference type="Proteomes" id="UP000076623">
    <property type="component" value="Chromosome"/>
</dbReference>
<dbReference type="InterPro" id="IPR036388">
    <property type="entry name" value="WH-like_DNA-bd_sf"/>
</dbReference>
<dbReference type="GO" id="GO:0016987">
    <property type="term" value="F:sigma factor activity"/>
    <property type="evidence" value="ECO:0007669"/>
    <property type="project" value="UniProtKB-KW"/>
</dbReference>
<dbReference type="Gene3D" id="1.10.10.10">
    <property type="entry name" value="Winged helix-like DNA-binding domain superfamily/Winged helix DNA-binding domain"/>
    <property type="match status" value="1"/>
</dbReference>
<dbReference type="InterPro" id="IPR014284">
    <property type="entry name" value="RNA_pol_sigma-70_dom"/>
</dbReference>
<dbReference type="RefSeq" id="WP_066398743.1">
    <property type="nucleotide sequence ID" value="NZ_CP015378.1"/>
</dbReference>
<gene>
    <name evidence="6" type="ORF">ABE65_019630</name>
</gene>
<dbReference type="InterPro" id="IPR039425">
    <property type="entry name" value="RNA_pol_sigma-70-like"/>
</dbReference>
<name>A0A160IRL6_9BACL</name>
<organism evidence="6 7">
    <name type="scientific">Fictibacillus phosphorivorans</name>
    <dbReference type="NCBI Taxonomy" id="1221500"/>
    <lineage>
        <taxon>Bacteria</taxon>
        <taxon>Bacillati</taxon>
        <taxon>Bacillota</taxon>
        <taxon>Bacilli</taxon>
        <taxon>Bacillales</taxon>
        <taxon>Fictibacillaceae</taxon>
        <taxon>Fictibacillus</taxon>
    </lineage>
</organism>
<dbReference type="Gene3D" id="1.10.1740.10">
    <property type="match status" value="1"/>
</dbReference>
<evidence type="ECO:0000256" key="2">
    <source>
        <dbReference type="ARBA" id="ARBA00023015"/>
    </source>
</evidence>
<reference evidence="6 7" key="1">
    <citation type="submission" date="2016-04" db="EMBL/GenBank/DDBJ databases">
        <title>Complete genome sequence of Fictibacillus phosphorivorans G25-29, a strain toxic to nematodes.</title>
        <authorList>
            <person name="Zheng Z."/>
        </authorList>
    </citation>
    <scope>NUCLEOTIDE SEQUENCE [LARGE SCALE GENOMIC DNA]</scope>
    <source>
        <strain evidence="6 7">G25-29</strain>
    </source>
</reference>
<keyword evidence="3" id="KW-0731">Sigma factor</keyword>
<evidence type="ECO:0000313" key="7">
    <source>
        <dbReference type="Proteomes" id="UP000076623"/>
    </source>
</evidence>
<dbReference type="KEGG" id="fpn:ABE65_019630"/>